<dbReference type="InterPro" id="IPR018608">
    <property type="entry name" value="Gti1/Pac2"/>
</dbReference>
<proteinExistence type="inferred from homology"/>
<protein>
    <submittedName>
        <fullName evidence="3">Gti1/Pac2 family-domain-containing protein</fullName>
    </submittedName>
</protein>
<keyword evidence="4" id="KW-1185">Reference proteome</keyword>
<feature type="non-terminal residue" evidence="3">
    <location>
        <position position="237"/>
    </location>
</feature>
<reference evidence="3" key="2">
    <citation type="submission" date="2023-06" db="EMBL/GenBank/DDBJ databases">
        <authorList>
            <consortium name="Lawrence Berkeley National Laboratory"/>
            <person name="Haridas S."/>
            <person name="Hensen N."/>
            <person name="Bonometti L."/>
            <person name="Westerberg I."/>
            <person name="Brannstrom I.O."/>
            <person name="Guillou S."/>
            <person name="Cros-Aarteil S."/>
            <person name="Calhoun S."/>
            <person name="Kuo A."/>
            <person name="Mondo S."/>
            <person name="Pangilinan J."/>
            <person name="Riley R."/>
            <person name="LaButti K."/>
            <person name="Andreopoulos B."/>
            <person name="Lipzen A."/>
            <person name="Chen C."/>
            <person name="Yanf M."/>
            <person name="Daum C."/>
            <person name="Ng V."/>
            <person name="Clum A."/>
            <person name="Steindorff A."/>
            <person name="Ohm R."/>
            <person name="Martin F."/>
            <person name="Silar P."/>
            <person name="Natvig D."/>
            <person name="Lalanne C."/>
            <person name="Gautier V."/>
            <person name="Ament-velasquez S.L."/>
            <person name="Kruys A."/>
            <person name="Hutchinson M.I."/>
            <person name="Powell A.J."/>
            <person name="Barry K."/>
            <person name="Miller A.N."/>
            <person name="Grigoriev I.V."/>
            <person name="Debuchy R."/>
            <person name="Gladieux P."/>
            <person name="Thoren M.H."/>
            <person name="Johannesson H."/>
        </authorList>
    </citation>
    <scope>NUCLEOTIDE SEQUENCE</scope>
    <source>
        <strain evidence="3">CBS 232.78</strain>
    </source>
</reference>
<sequence>MSSNVHPSLQNQAIQNQALLPTWHGYVRTTMDALILFEACLSGQLSHVSRRPHDRERADLIISGNTFIYEEHASGIKRWTDGFNWSPSRILGNFLIYRELERAFAPGEKKKALKKKSTPAPKGGITKPSDNQQRSNTTALGAAAATADSPPNDEDRALVGSLVDSYPFKEGGLIKKTMCINWNGISHHLVSYYNIDDVKNHHLQRVTEDPRLAHIVPRSALISGGNFRTPVDQDDIF</sequence>
<evidence type="ECO:0000313" key="3">
    <source>
        <dbReference type="EMBL" id="KAK3375444.1"/>
    </source>
</evidence>
<organism evidence="3 4">
    <name type="scientific">Podospora didyma</name>
    <dbReference type="NCBI Taxonomy" id="330526"/>
    <lineage>
        <taxon>Eukaryota</taxon>
        <taxon>Fungi</taxon>
        <taxon>Dikarya</taxon>
        <taxon>Ascomycota</taxon>
        <taxon>Pezizomycotina</taxon>
        <taxon>Sordariomycetes</taxon>
        <taxon>Sordariomycetidae</taxon>
        <taxon>Sordariales</taxon>
        <taxon>Podosporaceae</taxon>
        <taxon>Podospora</taxon>
    </lineage>
</organism>
<dbReference type="AlphaFoldDB" id="A0AAE0KEZ4"/>
<gene>
    <name evidence="3" type="ORF">B0H63DRAFT_399994</name>
</gene>
<evidence type="ECO:0000256" key="1">
    <source>
        <dbReference type="ARBA" id="ARBA00008359"/>
    </source>
</evidence>
<dbReference type="PANTHER" id="PTHR28027">
    <property type="entry name" value="TRANSCRIPTIONAL REGULATOR MIT1"/>
    <property type="match status" value="1"/>
</dbReference>
<evidence type="ECO:0000313" key="4">
    <source>
        <dbReference type="Proteomes" id="UP001285441"/>
    </source>
</evidence>
<evidence type="ECO:0000256" key="2">
    <source>
        <dbReference type="SAM" id="MobiDB-lite"/>
    </source>
</evidence>
<name>A0AAE0KEZ4_9PEZI</name>
<dbReference type="Proteomes" id="UP001285441">
    <property type="component" value="Unassembled WGS sequence"/>
</dbReference>
<feature type="region of interest" description="Disordered" evidence="2">
    <location>
        <begin position="108"/>
        <end position="153"/>
    </location>
</feature>
<accession>A0AAE0KEZ4</accession>
<dbReference type="EMBL" id="JAULSW010000007">
    <property type="protein sequence ID" value="KAK3375444.1"/>
    <property type="molecule type" value="Genomic_DNA"/>
</dbReference>
<feature type="compositionally biased region" description="Low complexity" evidence="2">
    <location>
        <begin position="137"/>
        <end position="147"/>
    </location>
</feature>
<dbReference type="PANTHER" id="PTHR28027:SF2">
    <property type="entry name" value="TRANSCRIPTIONAL REGULATOR MIT1"/>
    <property type="match status" value="1"/>
</dbReference>
<comment type="similarity">
    <text evidence="1">Belongs to the MIT1/WOR1 family.</text>
</comment>
<comment type="caution">
    <text evidence="3">The sequence shown here is derived from an EMBL/GenBank/DDBJ whole genome shotgun (WGS) entry which is preliminary data.</text>
</comment>
<reference evidence="3" key="1">
    <citation type="journal article" date="2023" name="Mol. Phylogenet. Evol.">
        <title>Genome-scale phylogeny and comparative genomics of the fungal order Sordariales.</title>
        <authorList>
            <person name="Hensen N."/>
            <person name="Bonometti L."/>
            <person name="Westerberg I."/>
            <person name="Brannstrom I.O."/>
            <person name="Guillou S."/>
            <person name="Cros-Aarteil S."/>
            <person name="Calhoun S."/>
            <person name="Haridas S."/>
            <person name="Kuo A."/>
            <person name="Mondo S."/>
            <person name="Pangilinan J."/>
            <person name="Riley R."/>
            <person name="LaButti K."/>
            <person name="Andreopoulos B."/>
            <person name="Lipzen A."/>
            <person name="Chen C."/>
            <person name="Yan M."/>
            <person name="Daum C."/>
            <person name="Ng V."/>
            <person name="Clum A."/>
            <person name="Steindorff A."/>
            <person name="Ohm R.A."/>
            <person name="Martin F."/>
            <person name="Silar P."/>
            <person name="Natvig D.O."/>
            <person name="Lalanne C."/>
            <person name="Gautier V."/>
            <person name="Ament-Velasquez S.L."/>
            <person name="Kruys A."/>
            <person name="Hutchinson M.I."/>
            <person name="Powell A.J."/>
            <person name="Barry K."/>
            <person name="Miller A.N."/>
            <person name="Grigoriev I.V."/>
            <person name="Debuchy R."/>
            <person name="Gladieux P."/>
            <person name="Hiltunen Thoren M."/>
            <person name="Johannesson H."/>
        </authorList>
    </citation>
    <scope>NUCLEOTIDE SEQUENCE</scope>
    <source>
        <strain evidence="3">CBS 232.78</strain>
    </source>
</reference>
<dbReference type="Pfam" id="PF09729">
    <property type="entry name" value="Gti1_Pac2"/>
    <property type="match status" value="1"/>
</dbReference>
<dbReference type="GO" id="GO:0003677">
    <property type="term" value="F:DNA binding"/>
    <property type="evidence" value="ECO:0007669"/>
    <property type="project" value="TreeGrafter"/>
</dbReference>